<evidence type="ECO:0000259" key="8">
    <source>
        <dbReference type="PROSITE" id="PS50089"/>
    </source>
</evidence>
<dbReference type="PROSITE" id="PS50089">
    <property type="entry name" value="ZF_RING_2"/>
    <property type="match status" value="1"/>
</dbReference>
<dbReference type="FunFam" id="1.10.1170.10:FF:000003">
    <property type="entry name" value="E3 ubiquitin-protein ligase XIAP"/>
    <property type="match status" value="1"/>
</dbReference>
<keyword evidence="3" id="KW-0479">Metal-binding</keyword>
<name>A0ABD3X9Y0_SINWO</name>
<keyword evidence="10" id="KW-1185">Reference proteome</keyword>
<dbReference type="PROSITE" id="PS01282">
    <property type="entry name" value="BIR_REPEAT_1"/>
    <property type="match status" value="1"/>
</dbReference>
<feature type="compositionally biased region" description="Polar residues" evidence="7">
    <location>
        <begin position="574"/>
        <end position="585"/>
    </location>
</feature>
<evidence type="ECO:0000313" key="10">
    <source>
        <dbReference type="Proteomes" id="UP001634394"/>
    </source>
</evidence>
<evidence type="ECO:0000256" key="7">
    <source>
        <dbReference type="SAM" id="MobiDB-lite"/>
    </source>
</evidence>
<dbReference type="SMART" id="SM00238">
    <property type="entry name" value="BIR"/>
    <property type="match status" value="2"/>
</dbReference>
<evidence type="ECO:0000256" key="5">
    <source>
        <dbReference type="ARBA" id="ARBA00022833"/>
    </source>
</evidence>
<evidence type="ECO:0000313" key="9">
    <source>
        <dbReference type="EMBL" id="KAL3883074.1"/>
    </source>
</evidence>
<evidence type="ECO:0000256" key="1">
    <source>
        <dbReference type="ARBA" id="ARBA00006672"/>
    </source>
</evidence>
<sequence length="652" mass="73515">MSIYLCRVRIDLTNAPKNNRNDILLERFKHFDNGIIVLEQKTSAVTIFPGETKHFSEILSKVKPCYSCINKCVLQAVQRKTIFVLNKGEVSALEENIFTTFEESIEKEFRSCVQLEYDSIQGRLRPIRQTLIKNVGKGVTRKVSPRKKSVTIPLTANSEKTYMTGDNEYTNEMFSLQYCVANVVQPSGIIQSRGYIHSDGGSSSQYSARHSISSSRPNSFSNPQSAHSLQYSPEIDGAASHYSEAVILSSNGQSDTEHVQQPGHPGFAEYTSRAASFATWQQFVFFNIEALARAGFYYIGEGTIVRCFFCGTELANLSSQDDPLVEHVRKLASCGYLKSHLGPTRIADYQARIRNGPIHSQQANGDPSRVTSRNPGSWSASDRIRSPQYQAYSVRLSTFARWPSDIRQRPEQVADAGFYYTGLQDVVRCFACDGGLKNWDPEDDPWIEHARWFSQCPFVKRVKGQQFIDMVRRMTEESDEEEDVVVFSTFQPNNPSSSNELNSQLDQENAEDVLETEAAKDALNKGHSRDMVARAINELLTKGKSDYTSNDIMELIHEKKDTDERTKAAHGKMNPSTTPGPSSQKNDSKRTLIEENKRLRQSMQCVDCTEAKRNILLLPCTHLCLCSNCSDKASICPLCYKKIREKIKTYVT</sequence>
<feature type="compositionally biased region" description="Polar residues" evidence="7">
    <location>
        <begin position="358"/>
        <end position="380"/>
    </location>
</feature>
<feature type="region of interest" description="Disordered" evidence="7">
    <location>
        <begin position="559"/>
        <end position="589"/>
    </location>
</feature>
<dbReference type="SUPFAM" id="SSF57924">
    <property type="entry name" value="Inhibitor of apoptosis (IAP) repeat"/>
    <property type="match status" value="2"/>
</dbReference>
<dbReference type="Pfam" id="PF00653">
    <property type="entry name" value="BIR"/>
    <property type="match status" value="2"/>
</dbReference>
<evidence type="ECO:0000256" key="3">
    <source>
        <dbReference type="ARBA" id="ARBA00022723"/>
    </source>
</evidence>
<dbReference type="InterPro" id="IPR013083">
    <property type="entry name" value="Znf_RING/FYVE/PHD"/>
</dbReference>
<keyword evidence="4 6" id="KW-0863">Zinc-finger</keyword>
<dbReference type="Proteomes" id="UP001634394">
    <property type="component" value="Unassembled WGS sequence"/>
</dbReference>
<gene>
    <name evidence="9" type="ORF">ACJMK2_029367</name>
</gene>
<dbReference type="Gene3D" id="3.30.40.10">
    <property type="entry name" value="Zinc/RING finger domain, C3HC4 (zinc finger)"/>
    <property type="match status" value="1"/>
</dbReference>
<feature type="domain" description="RING-type" evidence="8">
    <location>
        <begin position="605"/>
        <end position="639"/>
    </location>
</feature>
<proteinExistence type="inferred from homology"/>
<feature type="region of interest" description="Disordered" evidence="7">
    <location>
        <begin position="206"/>
        <end position="227"/>
    </location>
</feature>
<dbReference type="FunFam" id="1.10.1170.10:FF:000002">
    <property type="entry name" value="Baculoviral IAP repeat containing 7"/>
    <property type="match status" value="1"/>
</dbReference>
<dbReference type="GO" id="GO:0006915">
    <property type="term" value="P:apoptotic process"/>
    <property type="evidence" value="ECO:0007669"/>
    <property type="project" value="UniProtKB-KW"/>
</dbReference>
<comment type="similarity">
    <text evidence="1">Belongs to the IAP family.</text>
</comment>
<dbReference type="Gene3D" id="1.10.1170.10">
    <property type="entry name" value="Inhibitor Of Apoptosis Protein (2mihbC-IAP-1), Chain A"/>
    <property type="match status" value="2"/>
</dbReference>
<dbReference type="Pfam" id="PF13920">
    <property type="entry name" value="zf-C3HC4_3"/>
    <property type="match status" value="1"/>
</dbReference>
<evidence type="ECO:0000256" key="4">
    <source>
        <dbReference type="ARBA" id="ARBA00022771"/>
    </source>
</evidence>
<dbReference type="InterPro" id="IPR050784">
    <property type="entry name" value="IAP"/>
</dbReference>
<keyword evidence="5" id="KW-0862">Zinc</keyword>
<protein>
    <recommendedName>
        <fullName evidence="8">RING-type domain-containing protein</fullName>
    </recommendedName>
</protein>
<dbReference type="InterPro" id="IPR001841">
    <property type="entry name" value="Znf_RING"/>
</dbReference>
<dbReference type="InterPro" id="IPR001370">
    <property type="entry name" value="BIR_rpt"/>
</dbReference>
<dbReference type="AlphaFoldDB" id="A0ABD3X9Y0"/>
<feature type="region of interest" description="Disordered" evidence="7">
    <location>
        <begin position="357"/>
        <end position="382"/>
    </location>
</feature>
<feature type="compositionally biased region" description="Low complexity" evidence="7">
    <location>
        <begin position="206"/>
        <end position="225"/>
    </location>
</feature>
<reference evidence="9 10" key="1">
    <citation type="submission" date="2024-11" db="EMBL/GenBank/DDBJ databases">
        <title>Chromosome-level genome assembly of the freshwater bivalve Anodonta woodiana.</title>
        <authorList>
            <person name="Chen X."/>
        </authorList>
    </citation>
    <scope>NUCLEOTIDE SEQUENCE [LARGE SCALE GENOMIC DNA]</scope>
    <source>
        <strain evidence="9">MN2024</strain>
        <tissue evidence="9">Gills</tissue>
    </source>
</reference>
<dbReference type="PROSITE" id="PS50143">
    <property type="entry name" value="BIR_REPEAT_2"/>
    <property type="match status" value="2"/>
</dbReference>
<keyword evidence="2" id="KW-0053">Apoptosis</keyword>
<dbReference type="EMBL" id="JBJQND010000003">
    <property type="protein sequence ID" value="KAL3883074.1"/>
    <property type="molecule type" value="Genomic_DNA"/>
</dbReference>
<organism evidence="9 10">
    <name type="scientific">Sinanodonta woodiana</name>
    <name type="common">Chinese pond mussel</name>
    <name type="synonym">Anodonta woodiana</name>
    <dbReference type="NCBI Taxonomy" id="1069815"/>
    <lineage>
        <taxon>Eukaryota</taxon>
        <taxon>Metazoa</taxon>
        <taxon>Spiralia</taxon>
        <taxon>Lophotrochozoa</taxon>
        <taxon>Mollusca</taxon>
        <taxon>Bivalvia</taxon>
        <taxon>Autobranchia</taxon>
        <taxon>Heteroconchia</taxon>
        <taxon>Palaeoheterodonta</taxon>
        <taxon>Unionida</taxon>
        <taxon>Unionoidea</taxon>
        <taxon>Unionidae</taxon>
        <taxon>Unioninae</taxon>
        <taxon>Sinanodonta</taxon>
    </lineage>
</organism>
<dbReference type="PANTHER" id="PTHR10044:SF139">
    <property type="entry name" value="DEATH-ASSOCIATED INHIBITOR OF APOPTOSIS 2"/>
    <property type="match status" value="1"/>
</dbReference>
<comment type="caution">
    <text evidence="9">The sequence shown here is derived from an EMBL/GenBank/DDBJ whole genome shotgun (WGS) entry which is preliminary data.</text>
</comment>
<dbReference type="GO" id="GO:0008270">
    <property type="term" value="F:zinc ion binding"/>
    <property type="evidence" value="ECO:0007669"/>
    <property type="project" value="UniProtKB-KW"/>
</dbReference>
<dbReference type="CDD" id="cd00022">
    <property type="entry name" value="BIR"/>
    <property type="match status" value="2"/>
</dbReference>
<dbReference type="Gene3D" id="1.10.8.10">
    <property type="entry name" value="DNA helicase RuvA subunit, C-terminal domain"/>
    <property type="match status" value="1"/>
</dbReference>
<accession>A0ABD3X9Y0</accession>
<dbReference type="PANTHER" id="PTHR10044">
    <property type="entry name" value="INHIBITOR OF APOPTOSIS"/>
    <property type="match status" value="1"/>
</dbReference>
<evidence type="ECO:0000256" key="6">
    <source>
        <dbReference type="PROSITE-ProRule" id="PRU00175"/>
    </source>
</evidence>
<evidence type="ECO:0000256" key="2">
    <source>
        <dbReference type="ARBA" id="ARBA00022703"/>
    </source>
</evidence>